<dbReference type="OrthoDB" id="417481at2759"/>
<name>A0A9W8AUG5_9FUNG</name>
<dbReference type="EMBL" id="JANBPY010000054">
    <property type="protein sequence ID" value="KAJ1969482.1"/>
    <property type="molecule type" value="Genomic_DNA"/>
</dbReference>
<accession>A0A9W8AUG5</accession>
<gene>
    <name evidence="5" type="ORF">IWQ62_000592</name>
</gene>
<feature type="domain" description="RRM" evidence="4">
    <location>
        <begin position="331"/>
        <end position="415"/>
    </location>
</feature>
<sequence>MDLSPALLKLSVDATAVRVSGRPSPKFSVIQQVPYPSPESQAPETSAAKDDPSENDEPDTPTGKSAGREEGTACFSAPLERPLETGLSLWVPRSTRLLLITYLPNNLDLTTLQSMLGCYGEVALMCNHVPPSALTGSQTILTAFYDITHATQAVQGLEHSSSYDLQVKIHYVSSRVARSYCQAQCDFTTLAQDTWIIESPLDKSHLESIFGTKATIEHMPHFNPSQYNVQFNDCRWSRHFIFKFAQYLEDHDASQAHVIICTREECNWYSLYSKLPPDTGSYPMPSASPLFRFGALPSYVEMAALGNELTLRVGKNHVNYLRVISGDDKRTTFMLRNIPNKYTQKMLLDLINKTHFGQFDFFYLRMDFANHCNCGYAFINFTDPRSVVTLADRLVGKKWERFNSDKVCAIRYADNQGKASLIERFRNSK</sequence>
<evidence type="ECO:0000259" key="4">
    <source>
        <dbReference type="PROSITE" id="PS50102"/>
    </source>
</evidence>
<dbReference type="PROSITE" id="PS50102">
    <property type="entry name" value="RRM"/>
    <property type="match status" value="1"/>
</dbReference>
<dbReference type="SUPFAM" id="SSF54928">
    <property type="entry name" value="RNA-binding domain, RBD"/>
    <property type="match status" value="1"/>
</dbReference>
<dbReference type="InterPro" id="IPR035979">
    <property type="entry name" value="RBD_domain_sf"/>
</dbReference>
<proteinExistence type="predicted"/>
<dbReference type="GO" id="GO:0003723">
    <property type="term" value="F:RNA binding"/>
    <property type="evidence" value="ECO:0007669"/>
    <property type="project" value="UniProtKB-UniRule"/>
</dbReference>
<dbReference type="Pfam" id="PF04059">
    <property type="entry name" value="RRM_2"/>
    <property type="match status" value="1"/>
</dbReference>
<reference evidence="5" key="1">
    <citation type="submission" date="2022-07" db="EMBL/GenBank/DDBJ databases">
        <title>Phylogenomic reconstructions and comparative analyses of Kickxellomycotina fungi.</title>
        <authorList>
            <person name="Reynolds N.K."/>
            <person name="Stajich J.E."/>
            <person name="Barry K."/>
            <person name="Grigoriev I.V."/>
            <person name="Crous P."/>
            <person name="Smith M.E."/>
        </authorList>
    </citation>
    <scope>NUCLEOTIDE SEQUENCE</scope>
    <source>
        <strain evidence="5">RSA 1196</strain>
    </source>
</reference>
<organism evidence="5 6">
    <name type="scientific">Dispira parvispora</name>
    <dbReference type="NCBI Taxonomy" id="1520584"/>
    <lineage>
        <taxon>Eukaryota</taxon>
        <taxon>Fungi</taxon>
        <taxon>Fungi incertae sedis</taxon>
        <taxon>Zoopagomycota</taxon>
        <taxon>Kickxellomycotina</taxon>
        <taxon>Dimargaritomycetes</taxon>
        <taxon>Dimargaritales</taxon>
        <taxon>Dimargaritaceae</taxon>
        <taxon>Dispira</taxon>
    </lineage>
</organism>
<evidence type="ECO:0000313" key="5">
    <source>
        <dbReference type="EMBL" id="KAJ1969482.1"/>
    </source>
</evidence>
<dbReference type="InterPro" id="IPR000504">
    <property type="entry name" value="RRM_dom"/>
</dbReference>
<evidence type="ECO:0000256" key="1">
    <source>
        <dbReference type="ARBA" id="ARBA00022884"/>
    </source>
</evidence>
<protein>
    <recommendedName>
        <fullName evidence="4">RRM domain-containing protein</fullName>
    </recommendedName>
</protein>
<keyword evidence="1 2" id="KW-0694">RNA-binding</keyword>
<evidence type="ECO:0000313" key="6">
    <source>
        <dbReference type="Proteomes" id="UP001150925"/>
    </source>
</evidence>
<evidence type="ECO:0000256" key="2">
    <source>
        <dbReference type="PROSITE-ProRule" id="PRU00176"/>
    </source>
</evidence>
<feature type="region of interest" description="Disordered" evidence="3">
    <location>
        <begin position="20"/>
        <end position="70"/>
    </location>
</feature>
<dbReference type="Proteomes" id="UP001150925">
    <property type="component" value="Unassembled WGS sequence"/>
</dbReference>
<dbReference type="AlphaFoldDB" id="A0A9W8AUG5"/>
<dbReference type="InterPro" id="IPR007201">
    <property type="entry name" value="Mei2-like_Rrm_C"/>
</dbReference>
<dbReference type="InterPro" id="IPR012677">
    <property type="entry name" value="Nucleotide-bd_a/b_plait_sf"/>
</dbReference>
<evidence type="ECO:0000256" key="3">
    <source>
        <dbReference type="SAM" id="MobiDB-lite"/>
    </source>
</evidence>
<comment type="caution">
    <text evidence="5">The sequence shown here is derived from an EMBL/GenBank/DDBJ whole genome shotgun (WGS) entry which is preliminary data.</text>
</comment>
<dbReference type="PANTHER" id="PTHR23189">
    <property type="entry name" value="RNA RECOGNITION MOTIF-CONTAINING"/>
    <property type="match status" value="1"/>
</dbReference>
<dbReference type="Gene3D" id="3.30.70.330">
    <property type="match status" value="1"/>
</dbReference>
<keyword evidence="6" id="KW-1185">Reference proteome</keyword>